<evidence type="ECO:0000256" key="1">
    <source>
        <dbReference type="HAMAP-Rule" id="MF_01112"/>
    </source>
</evidence>
<dbReference type="Gene3D" id="3.30.1440.10">
    <property type="match status" value="1"/>
</dbReference>
<organism evidence="2 3">
    <name type="scientific">Methanosarcina thermophila CHTI-55</name>
    <dbReference type="NCBI Taxonomy" id="1434121"/>
    <lineage>
        <taxon>Archaea</taxon>
        <taxon>Methanobacteriati</taxon>
        <taxon>Methanobacteriota</taxon>
        <taxon>Stenosarchaea group</taxon>
        <taxon>Methanomicrobia</taxon>
        <taxon>Methanosarcinales</taxon>
        <taxon>Methanosarcinaceae</taxon>
        <taxon>Methanosarcina</taxon>
    </lineage>
</organism>
<gene>
    <name evidence="2" type="ORF">MSTHC_1467</name>
</gene>
<dbReference type="PATRIC" id="fig|1434121.4.peg.1809"/>
<evidence type="ECO:0000313" key="2">
    <source>
        <dbReference type="EMBL" id="AKB15785.1"/>
    </source>
</evidence>
<name>A0A0E3L0W2_METTE</name>
<comment type="similarity">
    <text evidence="1">Belongs to the UPF0201 family.</text>
</comment>
<dbReference type="AlphaFoldDB" id="A0A0E3L0W2"/>
<dbReference type="HOGENOM" id="CLU_134829_1_0_2"/>
<proteinExistence type="inferred from homology"/>
<dbReference type="Proteomes" id="UP000056925">
    <property type="component" value="Chromosome"/>
</dbReference>
<dbReference type="GeneID" id="41602806"/>
<reference evidence="2 3" key="1">
    <citation type="submission" date="2014-07" db="EMBL/GenBank/DDBJ databases">
        <title>Methanogenic archaea and the global carbon cycle.</title>
        <authorList>
            <person name="Henriksen J.R."/>
            <person name="Luke J."/>
            <person name="Reinhart S."/>
            <person name="Benedict M.N."/>
            <person name="Youngblut N.D."/>
            <person name="Metcalf M.E."/>
            <person name="Whitaker R.J."/>
            <person name="Metcalf W.W."/>
        </authorList>
    </citation>
    <scope>NUCLEOTIDE SEQUENCE [LARGE SCALE GENOMIC DNA]</scope>
    <source>
        <strain evidence="2 3">CHTI-55</strain>
    </source>
</reference>
<protein>
    <recommendedName>
        <fullName evidence="1">UPF0201 protein MSTHC_1467</fullName>
    </recommendedName>
</protein>
<dbReference type="KEGG" id="mthe:MSTHC_1467"/>
<dbReference type="InterPro" id="IPR022803">
    <property type="entry name" value="Ribosomal_uL5_dom_sf"/>
</dbReference>
<dbReference type="PANTHER" id="PTHR39652">
    <property type="entry name" value="UPF0201 PROTEIN TK1335"/>
    <property type="match status" value="1"/>
</dbReference>
<dbReference type="HAMAP" id="MF_01112">
    <property type="entry name" value="UPF0201"/>
    <property type="match status" value="1"/>
</dbReference>
<evidence type="ECO:0000313" key="3">
    <source>
        <dbReference type="Proteomes" id="UP000056925"/>
    </source>
</evidence>
<accession>A0A0E3L0W2</accession>
<dbReference type="EMBL" id="CP009502">
    <property type="protein sequence ID" value="AKB15785.1"/>
    <property type="molecule type" value="Genomic_DNA"/>
</dbReference>
<sequence length="162" mass="18192">MIRVKVSAAVYPTEDPEKVIKAISSLFNDIKLRKEVINTTGSETEASPSFFFSAEGGIEILQTLHGLIRREEIIDSVRNKAFIEGLSSDRLSVRFLLNKQAAFVGVPSIPAQEEPLGSIEIIIRADSQEEMERLFEWLLPPTEEGKPVVEVEMDYVQRDWGA</sequence>
<dbReference type="PANTHER" id="PTHR39652:SF1">
    <property type="entry name" value="UPF0201 PROTEIN TK1335"/>
    <property type="match status" value="1"/>
</dbReference>
<dbReference type="RefSeq" id="WP_048167586.1">
    <property type="nucleotide sequence ID" value="NZ_CP009502.1"/>
</dbReference>
<dbReference type="SUPFAM" id="SSF55282">
    <property type="entry name" value="RL5-like"/>
    <property type="match status" value="1"/>
</dbReference>
<dbReference type="InterPro" id="IPR002739">
    <property type="entry name" value="PAB1135-like"/>
</dbReference>
<dbReference type="Pfam" id="PF01877">
    <property type="entry name" value="RNA_binding"/>
    <property type="match status" value="1"/>
</dbReference>